<feature type="compositionally biased region" description="Polar residues" evidence="1">
    <location>
        <begin position="289"/>
        <end position="299"/>
    </location>
</feature>
<protein>
    <recommendedName>
        <fullName evidence="2">DUF2382 domain-containing protein</fullName>
    </recommendedName>
</protein>
<dbReference type="AlphaFoldDB" id="A0A1B2EYK5"/>
<dbReference type="InterPro" id="IPR019060">
    <property type="entry name" value="DUF2382"/>
</dbReference>
<dbReference type="InterPro" id="IPR052967">
    <property type="entry name" value="Stress_Response_Assoc"/>
</dbReference>
<feature type="region of interest" description="Disordered" evidence="1">
    <location>
        <begin position="45"/>
        <end position="65"/>
    </location>
</feature>
<evidence type="ECO:0000313" key="3">
    <source>
        <dbReference type="EMBL" id="ANY85023.1"/>
    </source>
</evidence>
<dbReference type="RefSeq" id="WP_099515842.1">
    <property type="nucleotide sequence ID" value="NZ_CP016620.1"/>
</dbReference>
<dbReference type="PANTHER" id="PTHR38463:SF1">
    <property type="entry name" value="STRESS RESPONSE PROTEIN YSNF"/>
    <property type="match status" value="1"/>
</dbReference>
<evidence type="ECO:0000259" key="2">
    <source>
        <dbReference type="Pfam" id="PF09557"/>
    </source>
</evidence>
<dbReference type="Pfam" id="PF09557">
    <property type="entry name" value="DUF2382"/>
    <property type="match status" value="1"/>
</dbReference>
<dbReference type="OrthoDB" id="7204249at2"/>
<dbReference type="KEGG" id="moc:BB934_43185"/>
<gene>
    <name evidence="3" type="ORF">BB934_43185</name>
</gene>
<dbReference type="PANTHER" id="PTHR38463">
    <property type="entry name" value="STRESS RESPONSE PROTEIN YSNF"/>
    <property type="match status" value="1"/>
</dbReference>
<feature type="region of interest" description="Disordered" evidence="1">
    <location>
        <begin position="152"/>
        <end position="191"/>
    </location>
</feature>
<feature type="compositionally biased region" description="Polar residues" evidence="1">
    <location>
        <begin position="152"/>
        <end position="182"/>
    </location>
</feature>
<name>A0A1B2EYK5_9HYPH</name>
<feature type="domain" description="DUF2382" evidence="2">
    <location>
        <begin position="195"/>
        <end position="304"/>
    </location>
</feature>
<keyword evidence="3" id="KW-0614">Plasmid</keyword>
<feature type="region of interest" description="Disordered" evidence="1">
    <location>
        <begin position="282"/>
        <end position="321"/>
    </location>
</feature>
<feature type="compositionally biased region" description="Basic and acidic residues" evidence="1">
    <location>
        <begin position="45"/>
        <end position="54"/>
    </location>
</feature>
<accession>A0A1B2EYK5</accession>
<geneLocation type="plasmid" evidence="3">
    <name>unnamed4</name>
</geneLocation>
<dbReference type="EMBL" id="CP016620">
    <property type="protein sequence ID" value="ANY85023.1"/>
    <property type="molecule type" value="Genomic_DNA"/>
</dbReference>
<proteinExistence type="predicted"/>
<sequence>MTSSTNPNLSSSRRLVTAFFDSRGEAEDAIESLVEAGVSRDSIRFMPGDERDLTDASGTSAHAEPRGFWDSLGDWLLPDDDRSTYAEGLQRGGYLLSVDASDSQYEAVIDILDDEGTIDIDERAESWRSEGWAGATSADVLSGSTANLTTGEAETTSGITDLSDPTSSVPLAATSSRAGSSDTTRRAASGDEEVIPVVEEKLRVGKRDVSHGRVRIRSYVVETPVEEQVTLREERVAVERRPVDRALSDADQAFQERTIEAEERAEEAVASKEARIKEELVVRKESAQRTETVSDTVRSTEVDVEDDRGNRVPRTKATDRT</sequence>
<reference evidence="3" key="1">
    <citation type="submission" date="2016-07" db="EMBL/GenBank/DDBJ databases">
        <title>Microvirga ossetica sp. nov. a new species of rhizobia isolated from root nodules of the legume species Vicia alpestris Steven originated from North Ossetia region in the Caucasus.</title>
        <authorList>
            <person name="Safronova V.I."/>
            <person name="Kuznetsova I.G."/>
            <person name="Sazanova A.L."/>
            <person name="Belimov A."/>
            <person name="Andronov E."/>
            <person name="Osledkin Y.S."/>
            <person name="Onishchuk O.P."/>
            <person name="Kurchak O.N."/>
            <person name="Shaposhnikov A.I."/>
            <person name="Willems A."/>
            <person name="Tikhonovich I.A."/>
        </authorList>
    </citation>
    <scope>NUCLEOTIDE SEQUENCE [LARGE SCALE GENOMIC DNA]</scope>
    <source>
        <strain evidence="3">V5/3M</strain>
        <plasmid evidence="3">unnamed4</plasmid>
    </source>
</reference>
<organism evidence="3">
    <name type="scientific">Microvirga ossetica</name>
    <dbReference type="NCBI Taxonomy" id="1882682"/>
    <lineage>
        <taxon>Bacteria</taxon>
        <taxon>Pseudomonadati</taxon>
        <taxon>Pseudomonadota</taxon>
        <taxon>Alphaproteobacteria</taxon>
        <taxon>Hyphomicrobiales</taxon>
        <taxon>Methylobacteriaceae</taxon>
        <taxon>Microvirga</taxon>
    </lineage>
</organism>
<evidence type="ECO:0000256" key="1">
    <source>
        <dbReference type="SAM" id="MobiDB-lite"/>
    </source>
</evidence>